<dbReference type="SUPFAM" id="SSF57667">
    <property type="entry name" value="beta-beta-alpha zinc fingers"/>
    <property type="match status" value="1"/>
</dbReference>
<dbReference type="InterPro" id="IPR036236">
    <property type="entry name" value="Znf_C2H2_sf"/>
</dbReference>
<dbReference type="Gene3D" id="3.30.160.60">
    <property type="entry name" value="Classic Zinc Finger"/>
    <property type="match status" value="1"/>
</dbReference>
<reference evidence="4" key="1">
    <citation type="submission" date="2021-03" db="EMBL/GenBank/DDBJ databases">
        <title>Chromosome level genome of the anhydrobiotic midge Polypedilum vanderplanki.</title>
        <authorList>
            <person name="Yoshida Y."/>
            <person name="Kikawada T."/>
            <person name="Gusev O."/>
        </authorList>
    </citation>
    <scope>NUCLEOTIDE SEQUENCE</scope>
    <source>
        <strain evidence="4">NIAS01</strain>
        <tissue evidence="4">Whole body or cell culture</tissue>
    </source>
</reference>
<dbReference type="PROSITE" id="PS00028">
    <property type="entry name" value="ZINC_FINGER_C2H2_1"/>
    <property type="match status" value="1"/>
</dbReference>
<evidence type="ECO:0000313" key="5">
    <source>
        <dbReference type="Proteomes" id="UP001107558"/>
    </source>
</evidence>
<feature type="compositionally biased region" description="Low complexity" evidence="2">
    <location>
        <begin position="119"/>
        <end position="128"/>
    </location>
</feature>
<keyword evidence="5" id="KW-1185">Reference proteome</keyword>
<dbReference type="GO" id="GO:0008270">
    <property type="term" value="F:zinc ion binding"/>
    <property type="evidence" value="ECO:0007669"/>
    <property type="project" value="UniProtKB-KW"/>
</dbReference>
<organism evidence="4 5">
    <name type="scientific">Polypedilum vanderplanki</name>
    <name type="common">Sleeping chironomid midge</name>
    <dbReference type="NCBI Taxonomy" id="319348"/>
    <lineage>
        <taxon>Eukaryota</taxon>
        <taxon>Metazoa</taxon>
        <taxon>Ecdysozoa</taxon>
        <taxon>Arthropoda</taxon>
        <taxon>Hexapoda</taxon>
        <taxon>Insecta</taxon>
        <taxon>Pterygota</taxon>
        <taxon>Neoptera</taxon>
        <taxon>Endopterygota</taxon>
        <taxon>Diptera</taxon>
        <taxon>Nematocera</taxon>
        <taxon>Chironomoidea</taxon>
        <taxon>Chironomidae</taxon>
        <taxon>Chironominae</taxon>
        <taxon>Polypedilum</taxon>
        <taxon>Polypedilum</taxon>
    </lineage>
</organism>
<comment type="caution">
    <text evidence="4">The sequence shown here is derived from an EMBL/GenBank/DDBJ whole genome shotgun (WGS) entry which is preliminary data.</text>
</comment>
<sequence>MEVEHHLQIPSAISDSLCSELTNTEESSSFEADDLSSSSPLTIENHEQFPQYQYHYQPQPSQHQTQFYQSPHHQNYQYQQFGFLPQQYSASSPYNGYYMPSPPVDFQQNIYNNYHYEPQQQQQQQQQQRTIVQTPSPNQENFSCSICSKHFKTGSNLNRHFMSKTHMKKLNSRKIQPLKQKKQKIGSVLTDLTDEEKRFLWKLDDEIWGFLDDYESEKVNVRVKNEILPTPPLSPPRQRKKSLKRLREKEEEEKLFKGIIEEVETLETIEMINVKEEIVEEIEV</sequence>
<dbReference type="AlphaFoldDB" id="A0A9J6BEB7"/>
<feature type="region of interest" description="Disordered" evidence="2">
    <location>
        <begin position="118"/>
        <end position="137"/>
    </location>
</feature>
<accession>A0A9J6BEB7</accession>
<evidence type="ECO:0000259" key="3">
    <source>
        <dbReference type="PROSITE" id="PS50157"/>
    </source>
</evidence>
<keyword evidence="1" id="KW-0863">Zinc-finger</keyword>
<evidence type="ECO:0000256" key="2">
    <source>
        <dbReference type="SAM" id="MobiDB-lite"/>
    </source>
</evidence>
<dbReference type="Proteomes" id="UP001107558">
    <property type="component" value="Chromosome 4"/>
</dbReference>
<protein>
    <recommendedName>
        <fullName evidence="3">C2H2-type domain-containing protein</fullName>
    </recommendedName>
</protein>
<proteinExistence type="predicted"/>
<keyword evidence="1" id="KW-0862">Zinc</keyword>
<dbReference type="InterPro" id="IPR013087">
    <property type="entry name" value="Znf_C2H2_type"/>
</dbReference>
<dbReference type="PROSITE" id="PS50157">
    <property type="entry name" value="ZINC_FINGER_C2H2_2"/>
    <property type="match status" value="1"/>
</dbReference>
<feature type="domain" description="C2H2-type" evidence="3">
    <location>
        <begin position="142"/>
        <end position="171"/>
    </location>
</feature>
<keyword evidence="1" id="KW-0479">Metal-binding</keyword>
<dbReference type="EMBL" id="JADBJN010000004">
    <property type="protein sequence ID" value="KAG5668042.1"/>
    <property type="molecule type" value="Genomic_DNA"/>
</dbReference>
<gene>
    <name evidence="4" type="ORF">PVAND_015999</name>
</gene>
<evidence type="ECO:0000313" key="4">
    <source>
        <dbReference type="EMBL" id="KAG5668042.1"/>
    </source>
</evidence>
<evidence type="ECO:0000256" key="1">
    <source>
        <dbReference type="PROSITE-ProRule" id="PRU00042"/>
    </source>
</evidence>
<name>A0A9J6BEB7_POLVA</name>